<dbReference type="AlphaFoldDB" id="A0A7K1S9E8"/>
<evidence type="ECO:0000259" key="1">
    <source>
        <dbReference type="Pfam" id="PF01370"/>
    </source>
</evidence>
<dbReference type="Pfam" id="PF01370">
    <property type="entry name" value="Epimerase"/>
    <property type="match status" value="1"/>
</dbReference>
<dbReference type="InterPro" id="IPR001509">
    <property type="entry name" value="Epimerase_deHydtase"/>
</dbReference>
<gene>
    <name evidence="2" type="ORF">GO755_08985</name>
</gene>
<dbReference type="SUPFAM" id="SSF51735">
    <property type="entry name" value="NAD(P)-binding Rossmann-fold domains"/>
    <property type="match status" value="1"/>
</dbReference>
<proteinExistence type="predicted"/>
<name>A0A7K1S9E8_9BACT</name>
<reference evidence="2 3" key="1">
    <citation type="submission" date="2019-12" db="EMBL/GenBank/DDBJ databases">
        <title>Spirosoma sp. HMF4905 genome sequencing and assembly.</title>
        <authorList>
            <person name="Kang H."/>
            <person name="Cha I."/>
            <person name="Kim H."/>
            <person name="Joh K."/>
        </authorList>
    </citation>
    <scope>NUCLEOTIDE SEQUENCE [LARGE SCALE GENOMIC DNA]</scope>
    <source>
        <strain evidence="2 3">HMF4905</strain>
    </source>
</reference>
<dbReference type="Proteomes" id="UP000436006">
    <property type="component" value="Unassembled WGS sequence"/>
</dbReference>
<sequence length="313" mass="35067">MKTILGTGQLGITIMETLLQNNPNEEILLVNRKGKLATSIPKNVRVIAADVTNKNELEAIAQKSEVIFSCTDVTYQLWDEFYPAVATALAYALSKTKARLVFADNLYSYGNVSGAEMTENMPHKATTKKGKIRASVINTLVNSGQEFTNRVAFVKAADFVGPRIYKGLFGTDFLDKLHTGKTIILFGNAALPHNFTYINDFATAMINVGNSTDAFGQIWHVPNASALTLTNWVHLFEAEAKTKAKVLVLPKFVVWIAGLFNSLIKEFYELSYQFEYPYLVNHDKYIARFGNQSTDSLHIVRETVQWYKSTKKE</sequence>
<evidence type="ECO:0000313" key="2">
    <source>
        <dbReference type="EMBL" id="MVM30166.1"/>
    </source>
</evidence>
<evidence type="ECO:0000313" key="3">
    <source>
        <dbReference type="Proteomes" id="UP000436006"/>
    </source>
</evidence>
<organism evidence="2 3">
    <name type="scientific">Spirosoma arboris</name>
    <dbReference type="NCBI Taxonomy" id="2682092"/>
    <lineage>
        <taxon>Bacteria</taxon>
        <taxon>Pseudomonadati</taxon>
        <taxon>Bacteroidota</taxon>
        <taxon>Cytophagia</taxon>
        <taxon>Cytophagales</taxon>
        <taxon>Cytophagaceae</taxon>
        <taxon>Spirosoma</taxon>
    </lineage>
</organism>
<keyword evidence="3" id="KW-1185">Reference proteome</keyword>
<dbReference type="InterPro" id="IPR036291">
    <property type="entry name" value="NAD(P)-bd_dom_sf"/>
</dbReference>
<dbReference type="Gene3D" id="3.40.50.720">
    <property type="entry name" value="NAD(P)-binding Rossmann-like Domain"/>
    <property type="match status" value="1"/>
</dbReference>
<feature type="domain" description="NAD-dependent epimerase/dehydratase" evidence="1">
    <location>
        <begin position="6"/>
        <end position="211"/>
    </location>
</feature>
<dbReference type="RefSeq" id="WP_157584419.1">
    <property type="nucleotide sequence ID" value="NZ_WPIN01000003.1"/>
</dbReference>
<dbReference type="EMBL" id="WPIN01000003">
    <property type="protein sequence ID" value="MVM30166.1"/>
    <property type="molecule type" value="Genomic_DNA"/>
</dbReference>
<accession>A0A7K1S9E8</accession>
<protein>
    <submittedName>
        <fullName evidence="2">NAD-dependent epimerase/dehydratase family protein</fullName>
    </submittedName>
</protein>
<comment type="caution">
    <text evidence="2">The sequence shown here is derived from an EMBL/GenBank/DDBJ whole genome shotgun (WGS) entry which is preliminary data.</text>
</comment>